<dbReference type="InterPro" id="IPR027193">
    <property type="entry name" value="Noc4"/>
</dbReference>
<dbReference type="Proteomes" id="UP000276133">
    <property type="component" value="Unassembled WGS sequence"/>
</dbReference>
<evidence type="ECO:0000256" key="3">
    <source>
        <dbReference type="SAM" id="Phobius"/>
    </source>
</evidence>
<gene>
    <name evidence="5" type="ORF">BpHYR1_016161</name>
</gene>
<sequence>MEGGPNAIKIILENFCAAMVSIEKIDQLAGQILRNKKRSNFIVDLLKYASESKKIQPCVKSVSWLCQIFGSYLKDAKFRLFLDQSEQQMFEKNSANLNSDEKYRLWMNQRLGDLKNVMLDYLKNTSAKSPKFKTIKITCLTGLFDLMKYETQTKKDQEIEGKYQIPQELLECIIDAFLSVELDDKLIKKFRSYLTYWDMRYFILKYLLIDFYKKNPVTETLLENMLNIFAVIPGLVTEEKQTPKTDSANDTESQPDKSLEEPKNNSTNEQKLFVLRKENLAVNSKITQQEVHRKLFNDCFVNYLKNQLSAKLYKKLLIKLPEKLIPKMTNPLMLADFLTHSYNSGGLISVLALNSLFILINNYNLDYPNFYQKAYQLLDSAIFHTKYKDKFFQLLDMFLLSTHLSAGLVAAFIKKLSRMSLTCPPGDLKFLVLFTYNLLIRHPNCKILIHNKTKADIFEDPYDIDCPDFRNCNALKSSLWEIQSLKNHYCAYVSKEIEKMNSLSQPVEFQLDDAFENNSYEAIIEMELDSNKATANCALNYSLSINEENNGFYDMKVSNLVKIN</sequence>
<evidence type="ECO:0000256" key="2">
    <source>
        <dbReference type="SAM" id="MobiDB-lite"/>
    </source>
</evidence>
<dbReference type="GO" id="GO:0042254">
    <property type="term" value="P:ribosome biogenesis"/>
    <property type="evidence" value="ECO:0007669"/>
    <property type="project" value="InterPro"/>
</dbReference>
<dbReference type="GO" id="GO:0030692">
    <property type="term" value="C:Noc4p-Nop14p complex"/>
    <property type="evidence" value="ECO:0007669"/>
    <property type="project" value="TreeGrafter"/>
</dbReference>
<keyword evidence="3" id="KW-0812">Transmembrane</keyword>
<keyword evidence="3" id="KW-1133">Transmembrane helix</keyword>
<comment type="caution">
    <text evidence="5">The sequence shown here is derived from an EMBL/GenBank/DDBJ whole genome shotgun (WGS) entry which is preliminary data.</text>
</comment>
<accession>A0A3M7QJI3</accession>
<evidence type="ECO:0000256" key="1">
    <source>
        <dbReference type="ARBA" id="ARBA00007797"/>
    </source>
</evidence>
<dbReference type="AlphaFoldDB" id="A0A3M7QJI3"/>
<evidence type="ECO:0000313" key="6">
    <source>
        <dbReference type="Proteomes" id="UP000276133"/>
    </source>
</evidence>
<reference evidence="5 6" key="1">
    <citation type="journal article" date="2018" name="Sci. Rep.">
        <title>Genomic signatures of local adaptation to the degree of environmental predictability in rotifers.</title>
        <authorList>
            <person name="Franch-Gras L."/>
            <person name="Hahn C."/>
            <person name="Garcia-Roger E.M."/>
            <person name="Carmona M.J."/>
            <person name="Serra M."/>
            <person name="Gomez A."/>
        </authorList>
    </citation>
    <scope>NUCLEOTIDE SEQUENCE [LARGE SCALE GENOMIC DNA]</scope>
    <source>
        <strain evidence="5">HYR1</strain>
    </source>
</reference>
<dbReference type="OrthoDB" id="10263185at2759"/>
<organism evidence="5 6">
    <name type="scientific">Brachionus plicatilis</name>
    <name type="common">Marine rotifer</name>
    <name type="synonym">Brachionus muelleri</name>
    <dbReference type="NCBI Taxonomy" id="10195"/>
    <lineage>
        <taxon>Eukaryota</taxon>
        <taxon>Metazoa</taxon>
        <taxon>Spiralia</taxon>
        <taxon>Gnathifera</taxon>
        <taxon>Rotifera</taxon>
        <taxon>Eurotatoria</taxon>
        <taxon>Monogononta</taxon>
        <taxon>Pseudotrocha</taxon>
        <taxon>Ploima</taxon>
        <taxon>Brachionidae</taxon>
        <taxon>Brachionus</taxon>
    </lineage>
</organism>
<dbReference type="EMBL" id="REGN01005991">
    <property type="protein sequence ID" value="RNA11294.1"/>
    <property type="molecule type" value="Genomic_DNA"/>
</dbReference>
<feature type="region of interest" description="Disordered" evidence="2">
    <location>
        <begin position="240"/>
        <end position="266"/>
    </location>
</feature>
<dbReference type="Pfam" id="PF03914">
    <property type="entry name" value="CBF"/>
    <property type="match status" value="1"/>
</dbReference>
<dbReference type="GO" id="GO:0032040">
    <property type="term" value="C:small-subunit processome"/>
    <property type="evidence" value="ECO:0007669"/>
    <property type="project" value="TreeGrafter"/>
</dbReference>
<dbReference type="PANTHER" id="PTHR12455:SF0">
    <property type="entry name" value="NUCLEOLAR COMPLEX PROTEIN 4 HOMOLOG"/>
    <property type="match status" value="1"/>
</dbReference>
<dbReference type="PANTHER" id="PTHR12455">
    <property type="entry name" value="NUCLEOLAR COMPLEX PROTEIN 4"/>
    <property type="match status" value="1"/>
</dbReference>
<keyword evidence="6" id="KW-1185">Reference proteome</keyword>
<proteinExistence type="inferred from homology"/>
<protein>
    <submittedName>
        <fullName evidence="5">Nucleolar complex 4-like protein</fullName>
    </submittedName>
</protein>
<evidence type="ECO:0000313" key="5">
    <source>
        <dbReference type="EMBL" id="RNA11294.1"/>
    </source>
</evidence>
<feature type="transmembrane region" description="Helical" evidence="3">
    <location>
        <begin position="391"/>
        <end position="413"/>
    </location>
</feature>
<feature type="compositionally biased region" description="Basic and acidic residues" evidence="2">
    <location>
        <begin position="254"/>
        <end position="263"/>
    </location>
</feature>
<evidence type="ECO:0000259" key="4">
    <source>
        <dbReference type="Pfam" id="PF03914"/>
    </source>
</evidence>
<feature type="domain" description="CCAAT-binding factor" evidence="4">
    <location>
        <begin position="349"/>
        <end position="495"/>
    </location>
</feature>
<comment type="similarity">
    <text evidence="1">Belongs to the CBF/MAK21 family.</text>
</comment>
<name>A0A3M7QJI3_BRAPC</name>
<dbReference type="STRING" id="10195.A0A3M7QJI3"/>
<keyword evidence="3" id="KW-0472">Membrane</keyword>
<dbReference type="InterPro" id="IPR005612">
    <property type="entry name" value="CCAAT-binding_factor"/>
</dbReference>